<dbReference type="InterPro" id="IPR014284">
    <property type="entry name" value="RNA_pol_sigma-70_dom"/>
</dbReference>
<keyword evidence="3" id="KW-0731">Sigma factor</keyword>
<evidence type="ECO:0000256" key="1">
    <source>
        <dbReference type="ARBA" id="ARBA00010641"/>
    </source>
</evidence>
<dbReference type="InterPro" id="IPR013249">
    <property type="entry name" value="RNA_pol_sigma70_r4_t2"/>
</dbReference>
<dbReference type="InterPro" id="IPR013324">
    <property type="entry name" value="RNA_pol_sigma_r3/r4-like"/>
</dbReference>
<keyword evidence="4" id="KW-0238">DNA-binding</keyword>
<accession>A0A419X6B2</accession>
<dbReference type="SUPFAM" id="SSF88946">
    <property type="entry name" value="Sigma2 domain of RNA polymerase sigma factors"/>
    <property type="match status" value="1"/>
</dbReference>
<dbReference type="RefSeq" id="WP_120238049.1">
    <property type="nucleotide sequence ID" value="NZ_CANNEC010000016.1"/>
</dbReference>
<comment type="similarity">
    <text evidence="1">Belongs to the sigma-70 factor family. ECF subfamily.</text>
</comment>
<gene>
    <name evidence="8" type="ORF">BXY64_0111</name>
</gene>
<dbReference type="Proteomes" id="UP000284531">
    <property type="component" value="Unassembled WGS sequence"/>
</dbReference>
<dbReference type="SUPFAM" id="SSF88659">
    <property type="entry name" value="Sigma3 and sigma4 domains of RNA polymerase sigma factors"/>
    <property type="match status" value="1"/>
</dbReference>
<evidence type="ECO:0000256" key="3">
    <source>
        <dbReference type="ARBA" id="ARBA00023082"/>
    </source>
</evidence>
<dbReference type="AlphaFoldDB" id="A0A419X6B2"/>
<dbReference type="PANTHER" id="PTHR43133">
    <property type="entry name" value="RNA POLYMERASE ECF-TYPE SIGMA FACTO"/>
    <property type="match status" value="1"/>
</dbReference>
<evidence type="ECO:0000259" key="7">
    <source>
        <dbReference type="Pfam" id="PF08281"/>
    </source>
</evidence>
<protein>
    <submittedName>
        <fullName evidence="8">RNA polymerase sigma-70 factor (ECF subfamily)</fullName>
    </submittedName>
</protein>
<evidence type="ECO:0000256" key="2">
    <source>
        <dbReference type="ARBA" id="ARBA00023015"/>
    </source>
</evidence>
<dbReference type="Pfam" id="PF08281">
    <property type="entry name" value="Sigma70_r4_2"/>
    <property type="match status" value="1"/>
</dbReference>
<keyword evidence="2" id="KW-0805">Transcription regulation</keyword>
<dbReference type="OrthoDB" id="670026at2"/>
<evidence type="ECO:0000256" key="5">
    <source>
        <dbReference type="ARBA" id="ARBA00023163"/>
    </source>
</evidence>
<organism evidence="8 9">
    <name type="scientific">Marinifilum flexuosum</name>
    <dbReference type="NCBI Taxonomy" id="1117708"/>
    <lineage>
        <taxon>Bacteria</taxon>
        <taxon>Pseudomonadati</taxon>
        <taxon>Bacteroidota</taxon>
        <taxon>Bacteroidia</taxon>
        <taxon>Marinilabiliales</taxon>
        <taxon>Marinifilaceae</taxon>
    </lineage>
</organism>
<dbReference type="CDD" id="cd06171">
    <property type="entry name" value="Sigma70_r4"/>
    <property type="match status" value="1"/>
</dbReference>
<dbReference type="Gene3D" id="1.10.10.10">
    <property type="entry name" value="Winged helix-like DNA-binding domain superfamily/Winged helix DNA-binding domain"/>
    <property type="match status" value="1"/>
</dbReference>
<dbReference type="NCBIfam" id="TIGR02937">
    <property type="entry name" value="sigma70-ECF"/>
    <property type="match status" value="1"/>
</dbReference>
<evidence type="ECO:0000313" key="8">
    <source>
        <dbReference type="EMBL" id="RKE03120.1"/>
    </source>
</evidence>
<proteinExistence type="inferred from homology"/>
<dbReference type="GO" id="GO:0016987">
    <property type="term" value="F:sigma factor activity"/>
    <property type="evidence" value="ECO:0007669"/>
    <property type="project" value="UniProtKB-KW"/>
</dbReference>
<dbReference type="GO" id="GO:0006352">
    <property type="term" value="P:DNA-templated transcription initiation"/>
    <property type="evidence" value="ECO:0007669"/>
    <property type="project" value="InterPro"/>
</dbReference>
<reference evidence="8 9" key="1">
    <citation type="submission" date="2018-09" db="EMBL/GenBank/DDBJ databases">
        <title>Genomic Encyclopedia of Archaeal and Bacterial Type Strains, Phase II (KMG-II): from individual species to whole genera.</title>
        <authorList>
            <person name="Goeker M."/>
        </authorList>
    </citation>
    <scope>NUCLEOTIDE SEQUENCE [LARGE SCALE GENOMIC DNA]</scope>
    <source>
        <strain evidence="8 9">DSM 21950</strain>
    </source>
</reference>
<sequence>MNTVEYNKSVDKYADGMFRFILKNIKDEDKARDIVQDSFEKLWRNIENVNYQKVKSYLFTTAYHTMIDLIRKEKRKEDFENVDVKEYSHSEQYSDLKEVLNIALEKLSDIQRSVILLRDYEGYSYAEIAKITDLNESQVKVYIYRARKNLKSFIGSIETLV</sequence>
<keyword evidence="5" id="KW-0804">Transcription</keyword>
<dbReference type="Gene3D" id="1.10.1740.10">
    <property type="match status" value="1"/>
</dbReference>
<feature type="domain" description="RNA polymerase sigma factor 70 region 4 type 2" evidence="7">
    <location>
        <begin position="103"/>
        <end position="150"/>
    </location>
</feature>
<feature type="domain" description="RNA polymerase sigma-70 region 2" evidence="6">
    <location>
        <begin position="11"/>
        <end position="75"/>
    </location>
</feature>
<dbReference type="Pfam" id="PF04542">
    <property type="entry name" value="Sigma70_r2"/>
    <property type="match status" value="1"/>
</dbReference>
<dbReference type="InterPro" id="IPR039425">
    <property type="entry name" value="RNA_pol_sigma-70-like"/>
</dbReference>
<evidence type="ECO:0000256" key="4">
    <source>
        <dbReference type="ARBA" id="ARBA00023125"/>
    </source>
</evidence>
<name>A0A419X6B2_9BACT</name>
<evidence type="ECO:0000313" key="9">
    <source>
        <dbReference type="Proteomes" id="UP000284531"/>
    </source>
</evidence>
<dbReference type="InterPro" id="IPR036388">
    <property type="entry name" value="WH-like_DNA-bd_sf"/>
</dbReference>
<evidence type="ECO:0000259" key="6">
    <source>
        <dbReference type="Pfam" id="PF04542"/>
    </source>
</evidence>
<dbReference type="GO" id="GO:0003677">
    <property type="term" value="F:DNA binding"/>
    <property type="evidence" value="ECO:0007669"/>
    <property type="project" value="UniProtKB-KW"/>
</dbReference>
<dbReference type="EMBL" id="RAPQ01000008">
    <property type="protein sequence ID" value="RKE03120.1"/>
    <property type="molecule type" value="Genomic_DNA"/>
</dbReference>
<dbReference type="InterPro" id="IPR013325">
    <property type="entry name" value="RNA_pol_sigma_r2"/>
</dbReference>
<keyword evidence="9" id="KW-1185">Reference proteome</keyword>
<dbReference type="PANTHER" id="PTHR43133:SF8">
    <property type="entry name" value="RNA POLYMERASE SIGMA FACTOR HI_1459-RELATED"/>
    <property type="match status" value="1"/>
</dbReference>
<comment type="caution">
    <text evidence="8">The sequence shown here is derived from an EMBL/GenBank/DDBJ whole genome shotgun (WGS) entry which is preliminary data.</text>
</comment>
<dbReference type="InterPro" id="IPR007627">
    <property type="entry name" value="RNA_pol_sigma70_r2"/>
</dbReference>